<dbReference type="Pfam" id="PF14417">
    <property type="entry name" value="MEDS"/>
    <property type="match status" value="1"/>
</dbReference>
<dbReference type="InterPro" id="IPR025847">
    <property type="entry name" value="MEDS_domain"/>
</dbReference>
<dbReference type="CDD" id="cd07043">
    <property type="entry name" value="STAS_anti-anti-sigma_factors"/>
    <property type="match status" value="1"/>
</dbReference>
<reference evidence="3" key="1">
    <citation type="submission" date="2016-10" db="EMBL/GenBank/DDBJ databases">
        <authorList>
            <person name="Varghese N."/>
            <person name="Submissions S."/>
        </authorList>
    </citation>
    <scope>NUCLEOTIDE SEQUENCE [LARGE SCALE GENOMIC DNA]</scope>
    <source>
        <strain evidence="3">CGMCC 1.6963</strain>
    </source>
</reference>
<dbReference type="InterPro" id="IPR058548">
    <property type="entry name" value="MlaB-like_STAS"/>
</dbReference>
<gene>
    <name evidence="2" type="ORF">SAMN05216199_0692</name>
</gene>
<feature type="domain" description="STAS" evidence="1">
    <location>
        <begin position="194"/>
        <end position="279"/>
    </location>
</feature>
<sequence>MTALRRLERAVDLDHGDHVAWAYEDRADLRTVLADTFTEAAGRGEQLVYVGNRHPAALCDDLADLDGRDAMLENGRLRLHSIAELYHATGRFEPRAQVETFRAEAQRAVSAGYHGLRVVGDVTDLVTDAAGHAAFVDYELALEAMYAVTPVTGICAFDRHRVGEQWREIAALHRLQRAVGQEPGFALTYASGAVRLFGELDASSAAEFRRLLDAVLAATTGVLEVDLDRLDFIDVSASRVLAEARETMACANRDLQLTGVRRAAVLPLAAFNLHGGAPR</sequence>
<dbReference type="Gene3D" id="3.30.750.24">
    <property type="entry name" value="STAS domain"/>
    <property type="match status" value="1"/>
</dbReference>
<dbReference type="Pfam" id="PF13466">
    <property type="entry name" value="STAS_2"/>
    <property type="match status" value="1"/>
</dbReference>
<dbReference type="EMBL" id="FOHB01000001">
    <property type="protein sequence ID" value="SER61839.1"/>
    <property type="molecule type" value="Genomic_DNA"/>
</dbReference>
<accession>A0A1H9QPT3</accession>
<dbReference type="PROSITE" id="PS50801">
    <property type="entry name" value="STAS"/>
    <property type="match status" value="1"/>
</dbReference>
<dbReference type="STRING" id="587636.SAMN05216199_0692"/>
<proteinExistence type="predicted"/>
<dbReference type="Proteomes" id="UP000199019">
    <property type="component" value="Unassembled WGS sequence"/>
</dbReference>
<name>A0A1H9QPT3_9MICO</name>
<evidence type="ECO:0000313" key="2">
    <source>
        <dbReference type="EMBL" id="SER61839.1"/>
    </source>
</evidence>
<organism evidence="2 3">
    <name type="scientific">Pedococcus cremeus</name>
    <dbReference type="NCBI Taxonomy" id="587636"/>
    <lineage>
        <taxon>Bacteria</taxon>
        <taxon>Bacillati</taxon>
        <taxon>Actinomycetota</taxon>
        <taxon>Actinomycetes</taxon>
        <taxon>Micrococcales</taxon>
        <taxon>Intrasporangiaceae</taxon>
        <taxon>Pedococcus</taxon>
    </lineage>
</organism>
<evidence type="ECO:0000313" key="3">
    <source>
        <dbReference type="Proteomes" id="UP000199019"/>
    </source>
</evidence>
<dbReference type="SUPFAM" id="SSF52091">
    <property type="entry name" value="SpoIIaa-like"/>
    <property type="match status" value="1"/>
</dbReference>
<keyword evidence="3" id="KW-1185">Reference proteome</keyword>
<protein>
    <submittedName>
        <fullName evidence="2">Anti-anti-sigma factor</fullName>
    </submittedName>
</protein>
<evidence type="ECO:0000259" key="1">
    <source>
        <dbReference type="PROSITE" id="PS50801"/>
    </source>
</evidence>
<dbReference type="OrthoDB" id="5179750at2"/>
<dbReference type="InterPro" id="IPR002645">
    <property type="entry name" value="STAS_dom"/>
</dbReference>
<dbReference type="AlphaFoldDB" id="A0A1H9QPT3"/>
<dbReference type="InterPro" id="IPR036513">
    <property type="entry name" value="STAS_dom_sf"/>
</dbReference>
<dbReference type="RefSeq" id="WP_091755360.1">
    <property type="nucleotide sequence ID" value="NZ_FOHB01000001.1"/>
</dbReference>